<evidence type="ECO:0000313" key="2">
    <source>
        <dbReference type="Proteomes" id="UP000002646"/>
    </source>
</evidence>
<reference evidence="1 2" key="1">
    <citation type="submission" date="2012-03" db="EMBL/GenBank/DDBJ databases">
        <title>The Genome Sequence of Bartonella washoensis 085-0475.</title>
        <authorList>
            <consortium name="The Broad Institute Genome Sequencing Platform"/>
            <consortium name="The Broad Institute Genome Sequencing Center for Infectious Disease"/>
            <person name="Feldgarden M."/>
            <person name="Kirby J."/>
            <person name="Kosoy M."/>
            <person name="Birtles R."/>
            <person name="Probert W.S."/>
            <person name="Chiaraviglio L."/>
            <person name="Young S.K."/>
            <person name="Zeng Q."/>
            <person name="Gargeya S."/>
            <person name="Fitzgerald M."/>
            <person name="Haas B."/>
            <person name="Abouelleil A."/>
            <person name="Alvarado L."/>
            <person name="Arachchi H.M."/>
            <person name="Berlin A."/>
            <person name="Chapman S.B."/>
            <person name="Gearin G."/>
            <person name="Goldberg J."/>
            <person name="Griggs A."/>
            <person name="Gujja S."/>
            <person name="Hansen M."/>
            <person name="Heiman D."/>
            <person name="Howarth C."/>
            <person name="Larimer J."/>
            <person name="Lui A."/>
            <person name="MacDonald P.J.P."/>
            <person name="McCowen C."/>
            <person name="Montmayeur A."/>
            <person name="Murphy C."/>
            <person name="Neiman D."/>
            <person name="Pearson M."/>
            <person name="Priest M."/>
            <person name="Roberts A."/>
            <person name="Saif S."/>
            <person name="Shea T."/>
            <person name="Sisk P."/>
            <person name="Stolte C."/>
            <person name="Sykes S."/>
            <person name="Wortman J."/>
            <person name="Nusbaum C."/>
            <person name="Birren B."/>
        </authorList>
    </citation>
    <scope>NUCLEOTIDE SEQUENCE [LARGE SCALE GENOMIC DNA]</scope>
    <source>
        <strain evidence="1 2">085-0475</strain>
    </source>
</reference>
<accession>J1JM43</accession>
<proteinExistence type="predicted"/>
<dbReference type="RefSeq" id="WP_006925664.1">
    <property type="nucleotide sequence ID" value="NZ_JH725101.1"/>
</dbReference>
<protein>
    <submittedName>
        <fullName evidence="1">Uncharacterized protein</fullName>
    </submittedName>
</protein>
<evidence type="ECO:0000313" key="1">
    <source>
        <dbReference type="EMBL" id="EJF85335.1"/>
    </source>
</evidence>
<name>J1JM43_9HYPH</name>
<dbReference type="Proteomes" id="UP000002646">
    <property type="component" value="Unassembled WGS sequence"/>
</dbReference>
<comment type="caution">
    <text evidence="1">The sequence shown here is derived from an EMBL/GenBank/DDBJ whole genome shotgun (WGS) entry which is preliminary data.</text>
</comment>
<organism evidence="1 2">
    <name type="scientific">Cardidatus Bartonella washoeensis 085-0475</name>
    <dbReference type="NCBI Taxonomy" id="1094564"/>
    <lineage>
        <taxon>Bacteria</taxon>
        <taxon>Pseudomonadati</taxon>
        <taxon>Pseudomonadota</taxon>
        <taxon>Alphaproteobacteria</taxon>
        <taxon>Hyphomicrobiales</taxon>
        <taxon>Bartonellaceae</taxon>
        <taxon>Bartonella</taxon>
    </lineage>
</organism>
<dbReference type="PATRIC" id="fig|1094564.3.peg.988"/>
<dbReference type="AlphaFoldDB" id="J1JM43"/>
<gene>
    <name evidence="1" type="ORF">MCW_00854</name>
</gene>
<dbReference type="STRING" id="1094564.MCW_00854"/>
<dbReference type="HOGENOM" id="CLU_2767514_0_0_5"/>
<sequence>MQVDTLQVTQELLVLKKTFEEGCGYTKEDLEAVHSLPLTNEELARLKSAKDILLPSFFKYVTEERHKRG</sequence>
<dbReference type="EMBL" id="AILX01000009">
    <property type="protein sequence ID" value="EJF85335.1"/>
    <property type="molecule type" value="Genomic_DNA"/>
</dbReference>
<dbReference type="OrthoDB" id="361944at2"/>